<feature type="compositionally biased region" description="Basic and acidic residues" evidence="1">
    <location>
        <begin position="1114"/>
        <end position="1128"/>
    </location>
</feature>
<feature type="compositionally biased region" description="Low complexity" evidence="1">
    <location>
        <begin position="1367"/>
        <end position="1389"/>
    </location>
</feature>
<feature type="compositionally biased region" description="Acidic residues" evidence="1">
    <location>
        <begin position="398"/>
        <end position="408"/>
    </location>
</feature>
<evidence type="ECO:0000259" key="2">
    <source>
        <dbReference type="PROSITE" id="PS00028"/>
    </source>
</evidence>
<dbReference type="InterPro" id="IPR013087">
    <property type="entry name" value="Znf_C2H2_type"/>
</dbReference>
<feature type="domain" description="C2H2-type" evidence="2">
    <location>
        <begin position="369"/>
        <end position="392"/>
    </location>
</feature>
<reference evidence="3" key="3">
    <citation type="submission" date="2023-05" db="EMBL/GenBank/DDBJ databases">
        <authorList>
            <person name="Smith C.H."/>
        </authorList>
    </citation>
    <scope>NUCLEOTIDE SEQUENCE</scope>
    <source>
        <strain evidence="3">CHS0354</strain>
        <tissue evidence="3">Mantle</tissue>
    </source>
</reference>
<feature type="region of interest" description="Disordered" evidence="1">
    <location>
        <begin position="983"/>
        <end position="1304"/>
    </location>
</feature>
<dbReference type="InterPro" id="IPR040010">
    <property type="entry name" value="ZN608/ZN609"/>
</dbReference>
<reference evidence="3" key="2">
    <citation type="journal article" date="2021" name="Genome Biol. Evol.">
        <title>Developing a high-quality reference genome for a parasitic bivalve with doubly uniparental inheritance (Bivalvia: Unionida).</title>
        <authorList>
            <person name="Smith C.H."/>
        </authorList>
    </citation>
    <scope>NUCLEOTIDE SEQUENCE</scope>
    <source>
        <strain evidence="3">CHS0354</strain>
        <tissue evidence="3">Mantle</tissue>
    </source>
</reference>
<evidence type="ECO:0000313" key="4">
    <source>
        <dbReference type="Proteomes" id="UP001195483"/>
    </source>
</evidence>
<dbReference type="GO" id="GO:0006357">
    <property type="term" value="P:regulation of transcription by RNA polymerase II"/>
    <property type="evidence" value="ECO:0007669"/>
    <property type="project" value="TreeGrafter"/>
</dbReference>
<keyword evidence="4" id="KW-1185">Reference proteome</keyword>
<evidence type="ECO:0000313" key="3">
    <source>
        <dbReference type="EMBL" id="KAK3606212.1"/>
    </source>
</evidence>
<dbReference type="PROSITE" id="PS00028">
    <property type="entry name" value="ZINC_FINGER_C2H2_1"/>
    <property type="match status" value="1"/>
</dbReference>
<feature type="region of interest" description="Disordered" evidence="1">
    <location>
        <begin position="123"/>
        <end position="144"/>
    </location>
</feature>
<feature type="compositionally biased region" description="Basic and acidic residues" evidence="1">
    <location>
        <begin position="27"/>
        <end position="44"/>
    </location>
</feature>
<feature type="region of interest" description="Disordered" evidence="1">
    <location>
        <begin position="1318"/>
        <end position="1411"/>
    </location>
</feature>
<dbReference type="PANTHER" id="PTHR21564">
    <property type="entry name" value="BRAKELESS PROTEIN"/>
    <property type="match status" value="1"/>
</dbReference>
<dbReference type="EMBL" id="JAEAOA010002216">
    <property type="protein sequence ID" value="KAK3606212.1"/>
    <property type="molecule type" value="Genomic_DNA"/>
</dbReference>
<accession>A0AAE0WA97</accession>
<gene>
    <name evidence="3" type="ORF">CHS0354_037880</name>
</gene>
<sequence length="1429" mass="156420">MSAVEHQATVDKGLKMKIKRKNGATSKTDRHEIVKTEQKTHHSDYTSQSANGILAEQTSKLSLMSDRDKLLKMKSQCRKDKGKEKVVKSGESVQNGGATSVAITTSISANSVTGVKDLGTIFGQSGNAEPKPGETPSNTKKDSVLDPYEFNAKLEDVVTMPMKKIKLEKTDSISTTPSHKHLVHHHDVATETNSIGVVTEPDCLGPCEPGTSVTLEGIVWHETENGVLVVNVTWRGKTYVGTLLDATRHDWAPPRFNCESPVSDFDVRTPKGRGKRGRAVANTPVTDRPTSEQGRKLRKGRRGSSASTFQAPPSPARSDISTSSGTKRKGRPTDIDLTCEGGRSNKRSKPNSQESTPVGECPSPTLIECPEPNCNKKYKHINGLRYHQSHAHQNTGTFEDEKDEDGEDSAPPTPNKRGPKEKEASKKEAVKKEICKDADESVENLKNKNSELNMNKKDESKIEDNKAEKDISKELKSQKKDEKSDIGAAKYKDINVATTCSSSKPVVASTKPSTTCPSIFTVATNSVANLTSVTCSTAVVAQPGSPTSSVSSTAATKPSISNALPITVTAITTLTQSLEIKSEPAKLDKNPEKLKVKPTTRPIIPAPAPQMIASVTVTHTNLAPVTSHTQVSPQLKPIQPKPTIMGEPANINPALVGLNKKKVPKKKGKDIPLGAVKVEAAKPERTPVIKANPQPNKIPEMRKDVNSLDAQRLAATQPQNIAVSGSANAIVNRGVDLSHAARSTSTSLLKVSSPLQVSTSEHCKTPITEDVQSPAYSDISDANESASPAQTESPQKQREENSNGSSNNKKDETPLSQPSTPKNENPTLIPHFGMYGYYGQAAFQVSNMSPVQMPTQQQQQQSQHQQPSQHPSAPKPPAKVVASKDGKGGLPDEKARQTSEEMVKQERKEGGEEKEGVKGKAEAMGAAGSNMTPQQMYEYQMQQKQLHEMYAVQQLPPHLHYLAYGGYYVNPAYMHYEKMIEEQRRAHQESGKGDGRRETGPRTSDDKLQDLSQTQKRTVDSMGSVIPKSSPNATMTQSGSAAEKSADGKKSIEKNLDRDYKEQSLREKQNENHQILKENIDLKAQMDKTRQESYERFRHAEELRRYQMYQQQKLIEERKRSEKGDLRPENLSSKAPGTKPIQETSSRDQNRGHGSVHHSDDLLRTPHLRKESGDSGRSKEGHTKDSMEAKHVEKIEKLAEDKTKQLLQDKQKNAENHGAEAPKHKVQSHPHSRSSKTDSPSTSSNGPLGPSSIPGSPSTSFQSYYSYIQTSPYGHMPVDPNHPIYRGAAPPGFTVNPAVIGYPSPYIHPSQVGYRLSAEEEEKSKLGQSQLVDLDISKPKSESGHGSQYYGSSMHKIHELQDKARPSSRSSSPVVQKSTTPVSSQSSSFSEKHREYSSSPPTQRHVHTHHHTHVVGITQGTFAPVYDAY</sequence>
<feature type="compositionally biased region" description="Polar residues" evidence="1">
    <location>
        <begin position="1027"/>
        <end position="1040"/>
    </location>
</feature>
<feature type="region of interest" description="Disordered" evidence="1">
    <location>
        <begin position="389"/>
        <end position="485"/>
    </location>
</feature>
<feature type="compositionally biased region" description="Polar residues" evidence="1">
    <location>
        <begin position="744"/>
        <end position="760"/>
    </location>
</feature>
<feature type="compositionally biased region" description="Polar residues" evidence="1">
    <location>
        <begin position="770"/>
        <end position="794"/>
    </location>
</feature>
<feature type="compositionally biased region" description="Basic residues" evidence="1">
    <location>
        <begin position="1224"/>
        <end position="1234"/>
    </location>
</feature>
<feature type="compositionally biased region" description="Low complexity" evidence="1">
    <location>
        <begin position="856"/>
        <end position="881"/>
    </location>
</feature>
<feature type="compositionally biased region" description="Basic and acidic residues" evidence="1">
    <location>
        <begin position="1145"/>
        <end position="1223"/>
    </location>
</feature>
<protein>
    <recommendedName>
        <fullName evidence="2">C2H2-type domain-containing protein</fullName>
    </recommendedName>
</protein>
<organism evidence="3 4">
    <name type="scientific">Potamilus streckersoni</name>
    <dbReference type="NCBI Taxonomy" id="2493646"/>
    <lineage>
        <taxon>Eukaryota</taxon>
        <taxon>Metazoa</taxon>
        <taxon>Spiralia</taxon>
        <taxon>Lophotrochozoa</taxon>
        <taxon>Mollusca</taxon>
        <taxon>Bivalvia</taxon>
        <taxon>Autobranchia</taxon>
        <taxon>Heteroconchia</taxon>
        <taxon>Palaeoheterodonta</taxon>
        <taxon>Unionida</taxon>
        <taxon>Unionoidea</taxon>
        <taxon>Unionidae</taxon>
        <taxon>Ambleminae</taxon>
        <taxon>Lampsilini</taxon>
        <taxon>Potamilus</taxon>
    </lineage>
</organism>
<dbReference type="GO" id="GO:0005634">
    <property type="term" value="C:nucleus"/>
    <property type="evidence" value="ECO:0007669"/>
    <property type="project" value="TreeGrafter"/>
</dbReference>
<feature type="compositionally biased region" description="Basic and acidic residues" evidence="1">
    <location>
        <begin position="1044"/>
        <end position="1105"/>
    </location>
</feature>
<feature type="compositionally biased region" description="Polar residues" evidence="1">
    <location>
        <begin position="814"/>
        <end position="826"/>
    </location>
</feature>
<comment type="caution">
    <text evidence="3">The sequence shown here is derived from an EMBL/GenBank/DDBJ whole genome shotgun (WGS) entry which is preliminary data.</text>
</comment>
<feature type="compositionally biased region" description="Basic and acidic residues" evidence="1">
    <location>
        <begin position="983"/>
        <end position="1009"/>
    </location>
</feature>
<feature type="region of interest" description="Disordered" evidence="1">
    <location>
        <begin position="1"/>
        <end position="52"/>
    </location>
</feature>
<dbReference type="PANTHER" id="PTHR21564:SF5">
    <property type="entry name" value="SCRIBBLER, ISOFORM J"/>
    <property type="match status" value="1"/>
</dbReference>
<proteinExistence type="predicted"/>
<feature type="compositionally biased region" description="Low complexity" evidence="1">
    <location>
        <begin position="1237"/>
        <end position="1263"/>
    </location>
</feature>
<name>A0AAE0WA97_9BIVA</name>
<feature type="compositionally biased region" description="Basic and acidic residues" evidence="1">
    <location>
        <begin position="418"/>
        <end position="485"/>
    </location>
</feature>
<feature type="compositionally biased region" description="Basic and acidic residues" evidence="1">
    <location>
        <begin position="882"/>
        <end position="921"/>
    </location>
</feature>
<dbReference type="Proteomes" id="UP001195483">
    <property type="component" value="Unassembled WGS sequence"/>
</dbReference>
<feature type="compositionally biased region" description="Basic and acidic residues" evidence="1">
    <location>
        <begin position="1356"/>
        <end position="1365"/>
    </location>
</feature>
<evidence type="ECO:0000256" key="1">
    <source>
        <dbReference type="SAM" id="MobiDB-lite"/>
    </source>
</evidence>
<reference evidence="3" key="1">
    <citation type="journal article" date="2021" name="Genome Biol. Evol.">
        <title>A High-Quality Reference Genome for a Parasitic Bivalve with Doubly Uniparental Inheritance (Bivalvia: Unionida).</title>
        <authorList>
            <person name="Smith C.H."/>
        </authorList>
    </citation>
    <scope>NUCLEOTIDE SEQUENCE</scope>
    <source>
        <strain evidence="3">CHS0354</strain>
    </source>
</reference>
<feature type="region of interest" description="Disordered" evidence="1">
    <location>
        <begin position="744"/>
        <end position="828"/>
    </location>
</feature>
<feature type="region of interest" description="Disordered" evidence="1">
    <location>
        <begin position="850"/>
        <end position="929"/>
    </location>
</feature>
<feature type="region of interest" description="Disordered" evidence="1">
    <location>
        <begin position="250"/>
        <end position="369"/>
    </location>
</feature>